<evidence type="ECO:0000256" key="1">
    <source>
        <dbReference type="SAM" id="MobiDB-lite"/>
    </source>
</evidence>
<evidence type="ECO:0000313" key="2">
    <source>
        <dbReference type="EMBL" id="NBJ23713.1"/>
    </source>
</evidence>
<comment type="caution">
    <text evidence="2">The sequence shown here is derived from an EMBL/GenBank/DDBJ whole genome shotgun (WGS) entry which is preliminary data.</text>
</comment>
<evidence type="ECO:0000313" key="3">
    <source>
        <dbReference type="Proteomes" id="UP000818323"/>
    </source>
</evidence>
<feature type="region of interest" description="Disordered" evidence="1">
    <location>
        <begin position="15"/>
        <end position="69"/>
    </location>
</feature>
<name>A0ABW9YUL1_9HYPH</name>
<gene>
    <name evidence="2" type="ORF">GR303_05015</name>
</gene>
<sequence>MPYAANTIRALAVTPEVSRPRRRGAGSRVARPVETPTQPLMPSGSVAATRRSPRSTATAMRARMPVSLPESCHRSAIADTRQPHGGVDTGQSIEGLLDEEFDDFGCDLSTLLRLANGP</sequence>
<dbReference type="RefSeq" id="WP_161721103.1">
    <property type="nucleotide sequence ID" value="NZ_JAAAXI010000001.1"/>
</dbReference>
<keyword evidence="3" id="KW-1185">Reference proteome</keyword>
<proteinExistence type="predicted"/>
<dbReference type="Proteomes" id="UP000818323">
    <property type="component" value="Unassembled WGS sequence"/>
</dbReference>
<protein>
    <submittedName>
        <fullName evidence="2">Uncharacterized protein</fullName>
    </submittedName>
</protein>
<organism evidence="2 3">
    <name type="scientific">Microvirga arsenatis</name>
    <dbReference type="NCBI Taxonomy" id="2692265"/>
    <lineage>
        <taxon>Bacteria</taxon>
        <taxon>Pseudomonadati</taxon>
        <taxon>Pseudomonadota</taxon>
        <taxon>Alphaproteobacteria</taxon>
        <taxon>Hyphomicrobiales</taxon>
        <taxon>Methylobacteriaceae</taxon>
        <taxon>Microvirga</taxon>
    </lineage>
</organism>
<accession>A0ABW9YUL1</accession>
<reference evidence="2 3" key="1">
    <citation type="submission" date="2020-01" db="EMBL/GenBank/DDBJ databases">
        <title>Microvirga sp. nov., an arsenate reduction bacterium isolated from Tibet hotspring sediments.</title>
        <authorList>
            <person name="Yuan C.-G."/>
        </authorList>
    </citation>
    <scope>NUCLEOTIDE SEQUENCE [LARGE SCALE GENOMIC DNA]</scope>
    <source>
        <strain evidence="2 3">SYSU G3D203</strain>
    </source>
</reference>
<dbReference type="EMBL" id="JAAAXJ010000002">
    <property type="protein sequence ID" value="NBJ23713.1"/>
    <property type="molecule type" value="Genomic_DNA"/>
</dbReference>